<evidence type="ECO:0000313" key="1">
    <source>
        <dbReference type="EMBL" id="KAI0093962.1"/>
    </source>
</evidence>
<organism evidence="1 2">
    <name type="scientific">Irpex rosettiformis</name>
    <dbReference type="NCBI Taxonomy" id="378272"/>
    <lineage>
        <taxon>Eukaryota</taxon>
        <taxon>Fungi</taxon>
        <taxon>Dikarya</taxon>
        <taxon>Basidiomycota</taxon>
        <taxon>Agaricomycotina</taxon>
        <taxon>Agaricomycetes</taxon>
        <taxon>Polyporales</taxon>
        <taxon>Irpicaceae</taxon>
        <taxon>Irpex</taxon>
    </lineage>
</organism>
<proteinExistence type="predicted"/>
<comment type="caution">
    <text evidence="1">The sequence shown here is derived from an EMBL/GenBank/DDBJ whole genome shotgun (WGS) entry which is preliminary data.</text>
</comment>
<evidence type="ECO:0000313" key="2">
    <source>
        <dbReference type="Proteomes" id="UP001055072"/>
    </source>
</evidence>
<dbReference type="EMBL" id="MU274901">
    <property type="protein sequence ID" value="KAI0093962.1"/>
    <property type="molecule type" value="Genomic_DNA"/>
</dbReference>
<accession>A0ACB8UI25</accession>
<keyword evidence="2" id="KW-1185">Reference proteome</keyword>
<dbReference type="Proteomes" id="UP001055072">
    <property type="component" value="Unassembled WGS sequence"/>
</dbReference>
<sequence>MVNIQKNRPFVPWPTNRHDYTVVTIILFAVLLTHYVCRAIVFGQARMINPPSSIVSRSTMPLSSIAATMSTIAGFISDGLLARGFYVVYGRRRWAFWLPTIAIIVNALLGLSGDFELLSYYTNPERYTLSLQVNAFRINAAWGWFTFTINTALTGAIVGRIICMSRYATRHNASRPYGGNRYNTVVAAVVESALVTWIGLLLYGISTLAPTGDVMTAWNIGFVMVCIVPIFFGISQCLITARLGFANDNFEGRESGRHDILGLPRSQASKRSAEEIAITVSKGTVDDIERDVIDIIGGERK</sequence>
<reference evidence="1" key="1">
    <citation type="journal article" date="2021" name="Environ. Microbiol.">
        <title>Gene family expansions and transcriptome signatures uncover fungal adaptations to wood decay.</title>
        <authorList>
            <person name="Hage H."/>
            <person name="Miyauchi S."/>
            <person name="Viragh M."/>
            <person name="Drula E."/>
            <person name="Min B."/>
            <person name="Chaduli D."/>
            <person name="Navarro D."/>
            <person name="Favel A."/>
            <person name="Norest M."/>
            <person name="Lesage-Meessen L."/>
            <person name="Balint B."/>
            <person name="Merenyi Z."/>
            <person name="de Eugenio L."/>
            <person name="Morin E."/>
            <person name="Martinez A.T."/>
            <person name="Baldrian P."/>
            <person name="Stursova M."/>
            <person name="Martinez M.J."/>
            <person name="Novotny C."/>
            <person name="Magnuson J.K."/>
            <person name="Spatafora J.W."/>
            <person name="Maurice S."/>
            <person name="Pangilinan J."/>
            <person name="Andreopoulos W."/>
            <person name="LaButti K."/>
            <person name="Hundley H."/>
            <person name="Na H."/>
            <person name="Kuo A."/>
            <person name="Barry K."/>
            <person name="Lipzen A."/>
            <person name="Henrissat B."/>
            <person name="Riley R."/>
            <person name="Ahrendt S."/>
            <person name="Nagy L.G."/>
            <person name="Grigoriev I.V."/>
            <person name="Martin F."/>
            <person name="Rosso M.N."/>
        </authorList>
    </citation>
    <scope>NUCLEOTIDE SEQUENCE</scope>
    <source>
        <strain evidence="1">CBS 384.51</strain>
    </source>
</reference>
<name>A0ACB8UI25_9APHY</name>
<gene>
    <name evidence="1" type="ORF">BDY19DRAFT_288825</name>
</gene>
<protein>
    <submittedName>
        <fullName evidence="1">Uncharacterized protein</fullName>
    </submittedName>
</protein>